<keyword evidence="2" id="KW-0472">Membrane</keyword>
<name>A0A9P6EJ62_9AGAR</name>
<feature type="region of interest" description="Disordered" evidence="1">
    <location>
        <begin position="152"/>
        <end position="173"/>
    </location>
</feature>
<proteinExistence type="predicted"/>
<feature type="transmembrane region" description="Helical" evidence="2">
    <location>
        <begin position="25"/>
        <end position="48"/>
    </location>
</feature>
<keyword evidence="4" id="KW-1185">Reference proteome</keyword>
<keyword evidence="2" id="KW-0812">Transmembrane</keyword>
<accession>A0A9P6EJ62</accession>
<keyword evidence="2" id="KW-1133">Transmembrane helix</keyword>
<gene>
    <name evidence="3" type="ORF">CPB83DRAFT_920506</name>
</gene>
<organism evidence="3 4">
    <name type="scientific">Crepidotus variabilis</name>
    <dbReference type="NCBI Taxonomy" id="179855"/>
    <lineage>
        <taxon>Eukaryota</taxon>
        <taxon>Fungi</taxon>
        <taxon>Dikarya</taxon>
        <taxon>Basidiomycota</taxon>
        <taxon>Agaricomycotina</taxon>
        <taxon>Agaricomycetes</taxon>
        <taxon>Agaricomycetidae</taxon>
        <taxon>Agaricales</taxon>
        <taxon>Agaricineae</taxon>
        <taxon>Crepidotaceae</taxon>
        <taxon>Crepidotus</taxon>
    </lineage>
</organism>
<evidence type="ECO:0000256" key="1">
    <source>
        <dbReference type="SAM" id="MobiDB-lite"/>
    </source>
</evidence>
<dbReference type="Proteomes" id="UP000807306">
    <property type="component" value="Unassembled WGS sequence"/>
</dbReference>
<sequence length="338" mass="36719">MPSLSPQDQSLDQSLDLNLQSDTRLIAISIGVALAILVFATLAIIYLLPVCRSVWRTIGLPRPNRNPSAAPESKQPHYLLEPVMASTPASKLKLPRTSPYPPGIVGPPPKQQAATFFTSTASLRKHSTVSHRPTALYNGVKSFVAPTKPRPTFQARNYGRPPNAPRQPPKLSSVGEVTPHLAGWMKVADEVVGRHPNAVPLRGRIATQEEIELISGHVHIPWASTESAEHRPIVINLHRPPPAKPAYPDLPGPSTSLAKHQKRIGQLGPGPLVVAMRNARRVHNAPVTTSSISKPIPIQFDLEKSHTARRPRGKENMETVYPKAGVSTIRGPRAVAPI</sequence>
<dbReference type="OrthoDB" id="3047721at2759"/>
<evidence type="ECO:0000313" key="4">
    <source>
        <dbReference type="Proteomes" id="UP000807306"/>
    </source>
</evidence>
<protein>
    <submittedName>
        <fullName evidence="3">Uncharacterized protein</fullName>
    </submittedName>
</protein>
<evidence type="ECO:0000256" key="2">
    <source>
        <dbReference type="SAM" id="Phobius"/>
    </source>
</evidence>
<comment type="caution">
    <text evidence="3">The sequence shown here is derived from an EMBL/GenBank/DDBJ whole genome shotgun (WGS) entry which is preliminary data.</text>
</comment>
<reference evidence="3" key="1">
    <citation type="submission" date="2020-11" db="EMBL/GenBank/DDBJ databases">
        <authorList>
            <consortium name="DOE Joint Genome Institute"/>
            <person name="Ahrendt S."/>
            <person name="Riley R."/>
            <person name="Andreopoulos W."/>
            <person name="Labutti K."/>
            <person name="Pangilinan J."/>
            <person name="Ruiz-Duenas F.J."/>
            <person name="Barrasa J.M."/>
            <person name="Sanchez-Garcia M."/>
            <person name="Camarero S."/>
            <person name="Miyauchi S."/>
            <person name="Serrano A."/>
            <person name="Linde D."/>
            <person name="Babiker R."/>
            <person name="Drula E."/>
            <person name="Ayuso-Fernandez I."/>
            <person name="Pacheco R."/>
            <person name="Padilla G."/>
            <person name="Ferreira P."/>
            <person name="Barriuso J."/>
            <person name="Kellner H."/>
            <person name="Castanera R."/>
            <person name="Alfaro M."/>
            <person name="Ramirez L."/>
            <person name="Pisabarro A.G."/>
            <person name="Kuo A."/>
            <person name="Tritt A."/>
            <person name="Lipzen A."/>
            <person name="He G."/>
            <person name="Yan M."/>
            <person name="Ng V."/>
            <person name="Cullen D."/>
            <person name="Martin F."/>
            <person name="Rosso M.-N."/>
            <person name="Henrissat B."/>
            <person name="Hibbett D."/>
            <person name="Martinez A.T."/>
            <person name="Grigoriev I.V."/>
        </authorList>
    </citation>
    <scope>NUCLEOTIDE SEQUENCE</scope>
    <source>
        <strain evidence="3">CBS 506.95</strain>
    </source>
</reference>
<dbReference type="AlphaFoldDB" id="A0A9P6EJ62"/>
<dbReference type="EMBL" id="MU157838">
    <property type="protein sequence ID" value="KAF9530666.1"/>
    <property type="molecule type" value="Genomic_DNA"/>
</dbReference>
<evidence type="ECO:0000313" key="3">
    <source>
        <dbReference type="EMBL" id="KAF9530666.1"/>
    </source>
</evidence>